<evidence type="ECO:0000313" key="9">
    <source>
        <dbReference type="Proteomes" id="UP000254799"/>
    </source>
</evidence>
<evidence type="ECO:0000313" key="8">
    <source>
        <dbReference type="EMBL" id="TYL82110.1"/>
    </source>
</evidence>
<dbReference type="PANTHER" id="PTHR46796:SF7">
    <property type="entry name" value="ARAC FAMILY TRANSCRIPTIONAL REGULATOR"/>
    <property type="match status" value="1"/>
</dbReference>
<dbReference type="Gene3D" id="1.10.10.60">
    <property type="entry name" value="Homeodomain-like"/>
    <property type="match status" value="2"/>
</dbReference>
<dbReference type="PROSITE" id="PS01124">
    <property type="entry name" value="HTH_ARAC_FAMILY_2"/>
    <property type="match status" value="1"/>
</dbReference>
<dbReference type="InterPro" id="IPR018060">
    <property type="entry name" value="HTH_AraC"/>
</dbReference>
<dbReference type="Pfam" id="PF12833">
    <property type="entry name" value="HTH_18"/>
    <property type="match status" value="1"/>
</dbReference>
<organism evidence="8 12">
    <name type="scientific">Klebsiella pneumoniae</name>
    <dbReference type="NCBI Taxonomy" id="573"/>
    <lineage>
        <taxon>Bacteria</taxon>
        <taxon>Pseudomonadati</taxon>
        <taxon>Pseudomonadota</taxon>
        <taxon>Gammaproteobacteria</taxon>
        <taxon>Enterobacterales</taxon>
        <taxon>Enterobacteriaceae</taxon>
        <taxon>Klebsiella/Raoultella group</taxon>
        <taxon>Klebsiella</taxon>
        <taxon>Klebsiella pneumoniae complex</taxon>
    </lineage>
</organism>
<evidence type="ECO:0000313" key="12">
    <source>
        <dbReference type="Proteomes" id="UP000322977"/>
    </source>
</evidence>
<dbReference type="SMART" id="SM00342">
    <property type="entry name" value="HTH_ARAC"/>
    <property type="match status" value="1"/>
</dbReference>
<keyword evidence="3" id="KW-0804">Transcription</keyword>
<dbReference type="EMBL" id="UGLC01000002">
    <property type="protein sequence ID" value="STT53166.1"/>
    <property type="molecule type" value="Genomic_DNA"/>
</dbReference>
<protein>
    <submittedName>
        <fullName evidence="8">AraC family transcriptional regulator</fullName>
    </submittedName>
</protein>
<dbReference type="InterPro" id="IPR020449">
    <property type="entry name" value="Tscrpt_reg_AraC-type_HTH"/>
</dbReference>
<dbReference type="EMBL" id="UGMD01000002">
    <property type="protein sequence ID" value="STU65258.1"/>
    <property type="molecule type" value="Genomic_DNA"/>
</dbReference>
<dbReference type="Pfam" id="PF12852">
    <property type="entry name" value="Cupin_6"/>
    <property type="match status" value="1"/>
</dbReference>
<dbReference type="PROSITE" id="PS00041">
    <property type="entry name" value="HTH_ARAC_FAMILY_1"/>
    <property type="match status" value="1"/>
</dbReference>
<evidence type="ECO:0000313" key="11">
    <source>
        <dbReference type="Proteomes" id="UP000255192"/>
    </source>
</evidence>
<dbReference type="Proteomes" id="UP000255099">
    <property type="component" value="Unassembled WGS sequence"/>
</dbReference>
<evidence type="ECO:0000256" key="3">
    <source>
        <dbReference type="ARBA" id="ARBA00023163"/>
    </source>
</evidence>
<dbReference type="InterPro" id="IPR009057">
    <property type="entry name" value="Homeodomain-like_sf"/>
</dbReference>
<evidence type="ECO:0000256" key="2">
    <source>
        <dbReference type="ARBA" id="ARBA00023125"/>
    </source>
</evidence>
<sequence>MDPFSDILNLLSATSYTTAGLSTGNNWAMTFPGFHGFKFIVVRKGSFLFRLEDELTWKTLGVGEGVILTRKMRFVMATNRECAPLESTEEKRPRVRETINYGGDDNILIAGKMEIDLVSSELLLQELPETIFFQTQPDEPTGLSPLMKLLFIEKLSNRPGASQACNHLMHLIMIEALRAWYESSSTSHKGILKAYKDPRIVAALNAIHNEPEKNWRLHELASTAGMSRAGFSKTFSGLTGQTPIGYVTNWRMLLASKMLRLGNRSVKDIGFSLGYQSESIFSSAFKRIYGLSPKTYRATMRCL</sequence>
<dbReference type="PRINTS" id="PR00032">
    <property type="entry name" value="HTHARAC"/>
</dbReference>
<dbReference type="SUPFAM" id="SSF46689">
    <property type="entry name" value="Homeodomain-like"/>
    <property type="match status" value="2"/>
</dbReference>
<dbReference type="Proteomes" id="UP000255192">
    <property type="component" value="Unassembled WGS sequence"/>
</dbReference>
<dbReference type="EMBL" id="VSSY01000002">
    <property type="protein sequence ID" value="TYL82110.1"/>
    <property type="molecule type" value="Genomic_DNA"/>
</dbReference>
<dbReference type="EMBL" id="UGLB01000003">
    <property type="protein sequence ID" value="STT49990.1"/>
    <property type="molecule type" value="Genomic_DNA"/>
</dbReference>
<evidence type="ECO:0000256" key="1">
    <source>
        <dbReference type="ARBA" id="ARBA00023015"/>
    </source>
</evidence>
<evidence type="ECO:0000259" key="4">
    <source>
        <dbReference type="PROSITE" id="PS01124"/>
    </source>
</evidence>
<feature type="domain" description="HTH araC/xylS-type" evidence="4">
    <location>
        <begin position="201"/>
        <end position="299"/>
    </location>
</feature>
<dbReference type="PANTHER" id="PTHR46796">
    <property type="entry name" value="HTH-TYPE TRANSCRIPTIONAL ACTIVATOR RHAS-RELATED"/>
    <property type="match status" value="1"/>
</dbReference>
<dbReference type="GO" id="GO:0043565">
    <property type="term" value="F:sequence-specific DNA binding"/>
    <property type="evidence" value="ECO:0007669"/>
    <property type="project" value="InterPro"/>
</dbReference>
<dbReference type="InterPro" id="IPR018062">
    <property type="entry name" value="HTH_AraC-typ_CS"/>
</dbReference>
<dbReference type="InterPro" id="IPR050204">
    <property type="entry name" value="AraC_XylS_family_regulators"/>
</dbReference>
<dbReference type="Proteomes" id="UP000254799">
    <property type="component" value="Unassembled WGS sequence"/>
</dbReference>
<keyword evidence="2" id="KW-0238">DNA-binding</keyword>
<dbReference type="Proteomes" id="UP000322977">
    <property type="component" value="Unassembled WGS sequence"/>
</dbReference>
<evidence type="ECO:0000313" key="10">
    <source>
        <dbReference type="Proteomes" id="UP000255099"/>
    </source>
</evidence>
<reference evidence="9 10" key="1">
    <citation type="submission" date="2018-06" db="EMBL/GenBank/DDBJ databases">
        <authorList>
            <consortium name="Pathogen Informatics"/>
            <person name="Doyle S."/>
        </authorList>
    </citation>
    <scope>NUCLEOTIDE SEQUENCE [LARGE SCALE GENOMIC DNA]</scope>
    <source>
        <strain evidence="7 11">NCTC204</strain>
        <strain evidence="6 9">NCTC8849</strain>
        <strain evidence="5 10">NCTC9637</strain>
    </source>
</reference>
<proteinExistence type="predicted"/>
<accession>A0A2L1C1V6</accession>
<dbReference type="RefSeq" id="WP_004147492.1">
    <property type="nucleotide sequence ID" value="NZ_AP022078.1"/>
</dbReference>
<gene>
    <name evidence="7" type="primary">soxS_1</name>
    <name evidence="6" type="synonym">soxS_3</name>
    <name evidence="5" type="synonym">soxS_4</name>
    <name evidence="8" type="ORF">FXN67_03615</name>
    <name evidence="7" type="ORF">NCTC204_00085</name>
    <name evidence="6" type="ORF">NCTC8849_01719</name>
    <name evidence="5" type="ORF">NCTC9637_04971</name>
</gene>
<evidence type="ECO:0000313" key="5">
    <source>
        <dbReference type="EMBL" id="STT49990.1"/>
    </source>
</evidence>
<evidence type="ECO:0000313" key="6">
    <source>
        <dbReference type="EMBL" id="STT53166.1"/>
    </source>
</evidence>
<reference evidence="8 12" key="2">
    <citation type="submission" date="2019-08" db="EMBL/GenBank/DDBJ databases">
        <title>Phenotypic and genetic characterization of extended-spectrum b-lactamase-producing hypermucoviscous Klebsiella pneumoniae from Chile.</title>
        <authorList>
            <person name="Morales-Leon F."/>
            <person name="Caro C."/>
            <person name="Opazo-Capurro A."/>
            <person name="Lincopan N."/>
            <person name="Dominguez-Yevenes M."/>
            <person name="Lima C."/>
            <person name="Bello-Toledo H."/>
            <person name="Gonzalez-Rocha G."/>
        </authorList>
    </citation>
    <scope>NUCLEOTIDE SEQUENCE [LARGE SCALE GENOMIC DNA]</scope>
    <source>
        <strain evidence="8 12">UCO-494</strain>
    </source>
</reference>
<keyword evidence="1" id="KW-0805">Transcription regulation</keyword>
<dbReference type="AlphaFoldDB" id="A0A2L1C1V6"/>
<name>A0A2L1C1V6_KLEPN</name>
<dbReference type="InterPro" id="IPR032783">
    <property type="entry name" value="AraC_lig"/>
</dbReference>
<dbReference type="GO" id="GO:0003700">
    <property type="term" value="F:DNA-binding transcription factor activity"/>
    <property type="evidence" value="ECO:0007669"/>
    <property type="project" value="InterPro"/>
</dbReference>
<evidence type="ECO:0000313" key="7">
    <source>
        <dbReference type="EMBL" id="STU65258.1"/>
    </source>
</evidence>